<dbReference type="PANTHER" id="PTHR47150">
    <property type="entry name" value="OS12G0169200 PROTEIN"/>
    <property type="match status" value="1"/>
</dbReference>
<dbReference type="PANTHER" id="PTHR47150:SF4">
    <property type="entry name" value="HARBINGER TRANSPOSASE-DERIVED PROTEIN-RELATED"/>
    <property type="match status" value="1"/>
</dbReference>
<name>A0A9R1V7Y4_LACSA</name>
<feature type="region of interest" description="Disordered" evidence="1">
    <location>
        <begin position="112"/>
        <end position="147"/>
    </location>
</feature>
<keyword evidence="3" id="KW-1185">Reference proteome</keyword>
<comment type="caution">
    <text evidence="2">The sequence shown here is derived from an EMBL/GenBank/DDBJ whole genome shotgun (WGS) entry which is preliminary data.</text>
</comment>
<dbReference type="EMBL" id="NBSK02000006">
    <property type="protein sequence ID" value="KAJ0201967.1"/>
    <property type="molecule type" value="Genomic_DNA"/>
</dbReference>
<feature type="region of interest" description="Disordered" evidence="1">
    <location>
        <begin position="30"/>
        <end position="52"/>
    </location>
</feature>
<evidence type="ECO:0000313" key="3">
    <source>
        <dbReference type="Proteomes" id="UP000235145"/>
    </source>
</evidence>
<dbReference type="Proteomes" id="UP000235145">
    <property type="component" value="Unassembled WGS sequence"/>
</dbReference>
<gene>
    <name evidence="2" type="ORF">LSAT_V11C600302490</name>
</gene>
<evidence type="ECO:0008006" key="4">
    <source>
        <dbReference type="Google" id="ProtNLM"/>
    </source>
</evidence>
<organism evidence="2 3">
    <name type="scientific">Lactuca sativa</name>
    <name type="common">Garden lettuce</name>
    <dbReference type="NCBI Taxonomy" id="4236"/>
    <lineage>
        <taxon>Eukaryota</taxon>
        <taxon>Viridiplantae</taxon>
        <taxon>Streptophyta</taxon>
        <taxon>Embryophyta</taxon>
        <taxon>Tracheophyta</taxon>
        <taxon>Spermatophyta</taxon>
        <taxon>Magnoliopsida</taxon>
        <taxon>eudicotyledons</taxon>
        <taxon>Gunneridae</taxon>
        <taxon>Pentapetalae</taxon>
        <taxon>asterids</taxon>
        <taxon>campanulids</taxon>
        <taxon>Asterales</taxon>
        <taxon>Asteraceae</taxon>
        <taxon>Cichorioideae</taxon>
        <taxon>Cichorieae</taxon>
        <taxon>Lactucinae</taxon>
        <taxon>Lactuca</taxon>
    </lineage>
</organism>
<feature type="compositionally biased region" description="Acidic residues" evidence="1">
    <location>
        <begin position="112"/>
        <end position="145"/>
    </location>
</feature>
<feature type="compositionally biased region" description="Basic and acidic residues" evidence="1">
    <location>
        <begin position="39"/>
        <end position="52"/>
    </location>
</feature>
<protein>
    <recommendedName>
        <fullName evidence="4">Zinc finger GRF-type domain-containing protein</fullName>
    </recommendedName>
</protein>
<proteinExistence type="predicted"/>
<sequence>MSSFSSYDSTTQEETMFIGSVMAKTIAYLQNRRGQTSRPRPETRKLPLRKNREAGNNPLIEDYFLDDVVYAEKFRRRFRMRKELFLRIVGDLEGCFPYFKWKLDARKKQDDDSDMFVESEDSDDENDVGENDDDDDDEVDAEDEDEKQKVKEVVCLIFDEEKKNERKDDGKKIDKIAKIVLVLTLVKTSWTPLNPGRRFYACPTKDSVCRFIGWVDLPMCARSNTIIPGLLRNINTLEERCNGLVRSINMLQEQCNGLLSRNNMLEVLNGVRHGVAARSSLKLNEPWRAMAFFKA</sequence>
<evidence type="ECO:0000313" key="2">
    <source>
        <dbReference type="EMBL" id="KAJ0201967.1"/>
    </source>
</evidence>
<evidence type="ECO:0000256" key="1">
    <source>
        <dbReference type="SAM" id="MobiDB-lite"/>
    </source>
</evidence>
<reference evidence="2 3" key="1">
    <citation type="journal article" date="2017" name="Nat. Commun.">
        <title>Genome assembly with in vitro proximity ligation data and whole-genome triplication in lettuce.</title>
        <authorList>
            <person name="Reyes-Chin-Wo S."/>
            <person name="Wang Z."/>
            <person name="Yang X."/>
            <person name="Kozik A."/>
            <person name="Arikit S."/>
            <person name="Song C."/>
            <person name="Xia L."/>
            <person name="Froenicke L."/>
            <person name="Lavelle D.O."/>
            <person name="Truco M.J."/>
            <person name="Xia R."/>
            <person name="Zhu S."/>
            <person name="Xu C."/>
            <person name="Xu H."/>
            <person name="Xu X."/>
            <person name="Cox K."/>
            <person name="Korf I."/>
            <person name="Meyers B.C."/>
            <person name="Michelmore R.W."/>
        </authorList>
    </citation>
    <scope>NUCLEOTIDE SEQUENCE [LARGE SCALE GENOMIC DNA]</scope>
    <source>
        <strain evidence="3">cv. Salinas</strain>
        <tissue evidence="2">Seedlings</tissue>
    </source>
</reference>
<dbReference type="AlphaFoldDB" id="A0A9R1V7Y4"/>
<accession>A0A9R1V7Y4</accession>